<organism evidence="2 3">
    <name type="scientific">Hyaloscypha hepaticicola</name>
    <dbReference type="NCBI Taxonomy" id="2082293"/>
    <lineage>
        <taxon>Eukaryota</taxon>
        <taxon>Fungi</taxon>
        <taxon>Dikarya</taxon>
        <taxon>Ascomycota</taxon>
        <taxon>Pezizomycotina</taxon>
        <taxon>Leotiomycetes</taxon>
        <taxon>Helotiales</taxon>
        <taxon>Hyaloscyphaceae</taxon>
        <taxon>Hyaloscypha</taxon>
    </lineage>
</organism>
<reference evidence="2 3" key="1">
    <citation type="submission" date="2016-05" db="EMBL/GenBank/DDBJ databases">
        <title>A degradative enzymes factory behind the ericoid mycorrhizal symbiosis.</title>
        <authorList>
            <consortium name="DOE Joint Genome Institute"/>
            <person name="Martino E."/>
            <person name="Morin E."/>
            <person name="Grelet G."/>
            <person name="Kuo A."/>
            <person name="Kohler A."/>
            <person name="Daghino S."/>
            <person name="Barry K."/>
            <person name="Choi C."/>
            <person name="Cichocki N."/>
            <person name="Clum A."/>
            <person name="Copeland A."/>
            <person name="Hainaut M."/>
            <person name="Haridas S."/>
            <person name="Labutti K."/>
            <person name="Lindquist E."/>
            <person name="Lipzen A."/>
            <person name="Khouja H.-R."/>
            <person name="Murat C."/>
            <person name="Ohm R."/>
            <person name="Olson A."/>
            <person name="Spatafora J."/>
            <person name="Veneault-Fourrey C."/>
            <person name="Henrissat B."/>
            <person name="Grigoriev I."/>
            <person name="Martin F."/>
            <person name="Perotto S."/>
        </authorList>
    </citation>
    <scope>NUCLEOTIDE SEQUENCE [LARGE SCALE GENOMIC DNA]</scope>
    <source>
        <strain evidence="2 3">UAMH 7357</strain>
    </source>
</reference>
<keyword evidence="3" id="KW-1185">Reference proteome</keyword>
<dbReference type="AlphaFoldDB" id="A0A2J6PLF7"/>
<sequence length="251" mass="28299">MDHPQQSNVDEEQPIQRSTQPLTTASEADRLATLCEYCVSIRLTPPKSKHARTIYSRNLGEMNQAVKGENSCAMCSFLMFQLGFLEESVKRNKDSVFSMRTLGYHAKRRYVALATDLEISELRRVYCELSYDKTTTAAVKYDICRLATDPTVGNFGVFAGKYPEPHPSNSCSKIFLPSRARYRPRIVNSNPLSEATIGLIKDWLSTCRNHSSCKEQKPRPLPTRVLDVRSENPKIVDGEGLDGLYVTLSHC</sequence>
<evidence type="ECO:0000313" key="3">
    <source>
        <dbReference type="Proteomes" id="UP000235672"/>
    </source>
</evidence>
<dbReference type="EMBL" id="KZ613518">
    <property type="protein sequence ID" value="PMD14853.1"/>
    <property type="molecule type" value="Genomic_DNA"/>
</dbReference>
<accession>A0A2J6PLF7</accession>
<gene>
    <name evidence="2" type="ORF">NA56DRAFT_365020</name>
</gene>
<evidence type="ECO:0000313" key="2">
    <source>
        <dbReference type="EMBL" id="PMD14853.1"/>
    </source>
</evidence>
<name>A0A2J6PLF7_9HELO</name>
<feature type="region of interest" description="Disordered" evidence="1">
    <location>
        <begin position="1"/>
        <end position="23"/>
    </location>
</feature>
<protein>
    <submittedName>
        <fullName evidence="2">Uncharacterized protein</fullName>
    </submittedName>
</protein>
<proteinExistence type="predicted"/>
<evidence type="ECO:0000256" key="1">
    <source>
        <dbReference type="SAM" id="MobiDB-lite"/>
    </source>
</evidence>
<dbReference type="OrthoDB" id="10626917at2759"/>
<dbReference type="Proteomes" id="UP000235672">
    <property type="component" value="Unassembled WGS sequence"/>
</dbReference>